<organism evidence="1 2">
    <name type="scientific">Leuconostoc aquikimchii</name>
    <dbReference type="NCBI Taxonomy" id="3236804"/>
    <lineage>
        <taxon>Bacteria</taxon>
        <taxon>Bacillati</taxon>
        <taxon>Bacillota</taxon>
        <taxon>Bacilli</taxon>
        <taxon>Lactobacillales</taxon>
        <taxon>Lactobacillaceae</taxon>
        <taxon>Leuconostoc</taxon>
    </lineage>
</organism>
<name>A0ABV3S3H9_9LACO</name>
<dbReference type="Gene3D" id="1.10.600.10">
    <property type="entry name" value="Farnesyl Diphosphate Synthase"/>
    <property type="match status" value="1"/>
</dbReference>
<dbReference type="RefSeq" id="WP_367974481.1">
    <property type="nucleotide sequence ID" value="NZ_JBFPEQ010000001.1"/>
</dbReference>
<accession>A0ABV3S3H9</accession>
<dbReference type="Proteomes" id="UP001556617">
    <property type="component" value="Unassembled WGS sequence"/>
</dbReference>
<evidence type="ECO:0000313" key="1">
    <source>
        <dbReference type="EMBL" id="MEX0381004.1"/>
    </source>
</evidence>
<evidence type="ECO:0000313" key="2">
    <source>
        <dbReference type="Proteomes" id="UP001556617"/>
    </source>
</evidence>
<dbReference type="SUPFAM" id="SSF48576">
    <property type="entry name" value="Terpenoid synthases"/>
    <property type="match status" value="1"/>
</dbReference>
<dbReference type="InterPro" id="IPR044843">
    <property type="entry name" value="Trans_IPPS_bact-type"/>
</dbReference>
<proteinExistence type="predicted"/>
<dbReference type="SFLD" id="SFLDG01212">
    <property type="entry name" value="Phytoene_synthase_like"/>
    <property type="match status" value="1"/>
</dbReference>
<dbReference type="CDD" id="cd00683">
    <property type="entry name" value="Trans_IPPS_HH"/>
    <property type="match status" value="1"/>
</dbReference>
<dbReference type="InterPro" id="IPR008949">
    <property type="entry name" value="Isoprenoid_synthase_dom_sf"/>
</dbReference>
<dbReference type="EC" id="2.5.1.-" evidence="1"/>
<keyword evidence="2" id="KW-1185">Reference proteome</keyword>
<dbReference type="GO" id="GO:0016740">
    <property type="term" value="F:transferase activity"/>
    <property type="evidence" value="ECO:0007669"/>
    <property type="project" value="UniProtKB-KW"/>
</dbReference>
<dbReference type="PANTHER" id="PTHR31480">
    <property type="entry name" value="BIFUNCTIONAL LYCOPENE CYCLASE/PHYTOENE SYNTHASE"/>
    <property type="match status" value="1"/>
</dbReference>
<dbReference type="SFLD" id="SFLDG01018">
    <property type="entry name" value="Squalene/Phytoene_Synthase_Lik"/>
    <property type="match status" value="1"/>
</dbReference>
<reference evidence="1 2" key="1">
    <citation type="submission" date="2024-07" db="EMBL/GenBank/DDBJ databases">
        <authorList>
            <person name="Yun M."/>
        </authorList>
    </citation>
    <scope>NUCLEOTIDE SEQUENCE [LARGE SCALE GENOMIC DNA]</scope>
    <source>
        <strain evidence="1 2">MS01</strain>
    </source>
</reference>
<sequence length="294" mass="33789">MGPEQARIEPVLAYFHSSKRVIQAKSSSFYFAFSRLPDYQAYSIFVLYDFLRQLDDAADTKNHIKFNALVLDWETASKNSNITLNDRSTIAEKLVYIFQAFAIDLNDMHDMIRGQRQDLDQEVIHTLAQLEYYCYQVAGTVGCMIYDILSTTKITEIRQNIIDVGVALQLTNIIRDVYEDALEDKCFIPTELLASYGIDKSDLLLLPTNKQLRKLLKSLSDGALAKCKESQVIIDRVSEKKSKLSLAVSIDVYQKILLKLIHKNFENIQQRVCVTKLEKINILAKIYIKNLIRF</sequence>
<dbReference type="InterPro" id="IPR002060">
    <property type="entry name" value="Squ/phyt_synthse"/>
</dbReference>
<dbReference type="SFLD" id="SFLDS00005">
    <property type="entry name" value="Isoprenoid_Synthase_Type_I"/>
    <property type="match status" value="1"/>
</dbReference>
<protein>
    <submittedName>
        <fullName evidence="1">Phytoene/squalene synthase family protein</fullName>
        <ecNumber evidence="1">2.5.1.-</ecNumber>
    </submittedName>
</protein>
<comment type="caution">
    <text evidence="1">The sequence shown here is derived from an EMBL/GenBank/DDBJ whole genome shotgun (WGS) entry which is preliminary data.</text>
</comment>
<dbReference type="EMBL" id="JBFPER010000001">
    <property type="protein sequence ID" value="MEX0381004.1"/>
    <property type="molecule type" value="Genomic_DNA"/>
</dbReference>
<dbReference type="Pfam" id="PF00494">
    <property type="entry name" value="SQS_PSY"/>
    <property type="match status" value="1"/>
</dbReference>
<gene>
    <name evidence="1" type="ORF">AB3K24_06520</name>
</gene>
<keyword evidence="1" id="KW-0808">Transferase</keyword>
<dbReference type="InterPro" id="IPR033904">
    <property type="entry name" value="Trans_IPPS_HH"/>
</dbReference>